<dbReference type="InterPro" id="IPR013783">
    <property type="entry name" value="Ig-like_fold"/>
</dbReference>
<reference evidence="2 3" key="1">
    <citation type="submission" date="2018-08" db="EMBL/GenBank/DDBJ databases">
        <title>Meiothermus roseus NBRC 110900 genome sequencing project.</title>
        <authorList>
            <person name="Da Costa M.S."/>
            <person name="Albuquerque L."/>
            <person name="Raposo P."/>
            <person name="Froufe H.J.C."/>
            <person name="Barroso C.S."/>
            <person name="Egas C."/>
        </authorList>
    </citation>
    <scope>NUCLEOTIDE SEQUENCE [LARGE SCALE GENOMIC DNA]</scope>
    <source>
        <strain evidence="2 3">NBRC 110900</strain>
    </source>
</reference>
<name>A0A399F3H4_9DEIN</name>
<evidence type="ECO:0000313" key="3">
    <source>
        <dbReference type="Proteomes" id="UP000265341"/>
    </source>
</evidence>
<accession>A0A399F3H4</accession>
<dbReference type="RefSeq" id="WP_119275675.1">
    <property type="nucleotide sequence ID" value="NZ_QWLA01000003.1"/>
</dbReference>
<protein>
    <submittedName>
        <fullName evidence="2">Thiosulfate oxidation carrier complex protein SoxZ</fullName>
    </submittedName>
</protein>
<dbReference type="InterPro" id="IPR014880">
    <property type="entry name" value="SoxZ_dom"/>
</dbReference>
<dbReference type="EMBL" id="QWLA01000003">
    <property type="protein sequence ID" value="RIH89412.1"/>
    <property type="molecule type" value="Genomic_DNA"/>
</dbReference>
<dbReference type="OrthoDB" id="32414at2"/>
<organism evidence="2 3">
    <name type="scientific">Calidithermus roseus</name>
    <dbReference type="NCBI Taxonomy" id="1644118"/>
    <lineage>
        <taxon>Bacteria</taxon>
        <taxon>Thermotogati</taxon>
        <taxon>Deinococcota</taxon>
        <taxon>Deinococci</taxon>
        <taxon>Thermales</taxon>
        <taxon>Thermaceae</taxon>
        <taxon>Calidithermus</taxon>
    </lineage>
</organism>
<feature type="domain" description="Sulphur oxidation protein SoxZ" evidence="1">
    <location>
        <begin position="11"/>
        <end position="103"/>
    </location>
</feature>
<evidence type="ECO:0000259" key="1">
    <source>
        <dbReference type="Pfam" id="PF08770"/>
    </source>
</evidence>
<keyword evidence="3" id="KW-1185">Reference proteome</keyword>
<dbReference type="Proteomes" id="UP000265341">
    <property type="component" value="Unassembled WGS sequence"/>
</dbReference>
<dbReference type="AlphaFoldDB" id="A0A399F3H4"/>
<proteinExistence type="predicted"/>
<sequence length="108" mass="11514">MPVQILIRFNPAKPKAGDDVRVQIVAQHPMEPGTRKDANGKTIPANYITELNVIFDGQTVAQIRPTGGTSANPLFALKMKAVKAGQLKVTYKDLAGDSGEKTADLALA</sequence>
<dbReference type="Gene3D" id="2.60.40.10">
    <property type="entry name" value="Immunoglobulins"/>
    <property type="match status" value="1"/>
</dbReference>
<dbReference type="InterPro" id="IPR014756">
    <property type="entry name" value="Ig_E-set"/>
</dbReference>
<dbReference type="Pfam" id="PF08770">
    <property type="entry name" value="SoxZ"/>
    <property type="match status" value="1"/>
</dbReference>
<gene>
    <name evidence="2" type="ORF">Mrose_00312</name>
</gene>
<dbReference type="NCBIfam" id="TIGR04490">
    <property type="entry name" value="SoxZ_true"/>
    <property type="match status" value="1"/>
</dbReference>
<evidence type="ECO:0000313" key="2">
    <source>
        <dbReference type="EMBL" id="RIH89412.1"/>
    </source>
</evidence>
<comment type="caution">
    <text evidence="2">The sequence shown here is derived from an EMBL/GenBank/DDBJ whole genome shotgun (WGS) entry which is preliminary data.</text>
</comment>
<dbReference type="InterPro" id="IPR030995">
    <property type="entry name" value="SoxZ"/>
</dbReference>
<dbReference type="SUPFAM" id="SSF81296">
    <property type="entry name" value="E set domains"/>
    <property type="match status" value="1"/>
</dbReference>